<dbReference type="AlphaFoldDB" id="A0A9X3MX92"/>
<organism evidence="3 4">
    <name type="scientific">Solirubrobacter ginsenosidimutans</name>
    <dbReference type="NCBI Taxonomy" id="490573"/>
    <lineage>
        <taxon>Bacteria</taxon>
        <taxon>Bacillati</taxon>
        <taxon>Actinomycetota</taxon>
        <taxon>Thermoleophilia</taxon>
        <taxon>Solirubrobacterales</taxon>
        <taxon>Solirubrobacteraceae</taxon>
        <taxon>Solirubrobacter</taxon>
    </lineage>
</organism>
<dbReference type="PROSITE" id="PS51819">
    <property type="entry name" value="VOC"/>
    <property type="match status" value="1"/>
</dbReference>
<name>A0A9X3MX92_9ACTN</name>
<dbReference type="EMBL" id="JAPDOD010000022">
    <property type="protein sequence ID" value="MDA0163038.1"/>
    <property type="molecule type" value="Genomic_DNA"/>
</dbReference>
<evidence type="ECO:0000256" key="1">
    <source>
        <dbReference type="SAM" id="MobiDB-lite"/>
    </source>
</evidence>
<dbReference type="Pfam" id="PF00903">
    <property type="entry name" value="Glyoxalase"/>
    <property type="match status" value="1"/>
</dbReference>
<dbReference type="InterPro" id="IPR037523">
    <property type="entry name" value="VOC_core"/>
</dbReference>
<sequence length="332" mass="37276">MKQPLKGPHHFTGITRDVVTNVDFWCRIMGMRFVKNTLNFETTFRYHTYFGDEEGNPGSVVTFLEFNEAPAGVPGDGDIHRMVLRVGSYDSLEYWMDRLIANQTHSELLRLDPTSPQSLVFHDPEGHEVELMVSDTPDTPLLADADDIPAEHRIRGLEGARSYTTIDEQEPFAAHLGFRRDGNRLVLDGERSGRWYFSEPTGRPSNDGRVGVWHHIAYDAGDGAETERARDEANEGVRPWTKIFDHYFFDSCYSMSPGGRMEICTTGPGFQLDEKLEDLGDRLCLSPRVEPLRAKLEAELTPIVNPRPRSKQKAAAKPSDNGVPATEPATVA</sequence>
<evidence type="ECO:0000313" key="4">
    <source>
        <dbReference type="Proteomes" id="UP001149140"/>
    </source>
</evidence>
<proteinExistence type="predicted"/>
<dbReference type="PANTHER" id="PTHR36110">
    <property type="entry name" value="RING-CLEAVING DIOXYGENASE MHQE-RELATED"/>
    <property type="match status" value="1"/>
</dbReference>
<feature type="region of interest" description="Disordered" evidence="1">
    <location>
        <begin position="300"/>
        <end position="332"/>
    </location>
</feature>
<dbReference type="SUPFAM" id="SSF54593">
    <property type="entry name" value="Glyoxalase/Bleomycin resistance protein/Dihydroxybiphenyl dioxygenase"/>
    <property type="match status" value="1"/>
</dbReference>
<dbReference type="InterPro" id="IPR004360">
    <property type="entry name" value="Glyas_Fos-R_dOase_dom"/>
</dbReference>
<dbReference type="Gene3D" id="3.10.180.10">
    <property type="entry name" value="2,3-Dihydroxybiphenyl 1,2-Dioxygenase, domain 1"/>
    <property type="match status" value="2"/>
</dbReference>
<dbReference type="Proteomes" id="UP001149140">
    <property type="component" value="Unassembled WGS sequence"/>
</dbReference>
<dbReference type="PANTHER" id="PTHR36110:SF4">
    <property type="entry name" value="RING-CLEAVING DIOXYGENASE MHQA-RELATED"/>
    <property type="match status" value="1"/>
</dbReference>
<gene>
    <name evidence="3" type="ORF">OM076_22385</name>
</gene>
<feature type="domain" description="VOC" evidence="2">
    <location>
        <begin position="7"/>
        <end position="134"/>
    </location>
</feature>
<evidence type="ECO:0000259" key="2">
    <source>
        <dbReference type="PROSITE" id="PS51819"/>
    </source>
</evidence>
<dbReference type="InterPro" id="IPR052537">
    <property type="entry name" value="Extradiol_RC_dioxygenase"/>
</dbReference>
<protein>
    <submittedName>
        <fullName evidence="3">VOC family protein</fullName>
    </submittedName>
</protein>
<dbReference type="InterPro" id="IPR029068">
    <property type="entry name" value="Glyas_Bleomycin-R_OHBP_Dase"/>
</dbReference>
<reference evidence="3" key="1">
    <citation type="submission" date="2022-10" db="EMBL/GenBank/DDBJ databases">
        <title>The WGS of Solirubrobacter ginsenosidimutans DSM 21036.</title>
        <authorList>
            <person name="Jiang Z."/>
        </authorList>
    </citation>
    <scope>NUCLEOTIDE SEQUENCE</scope>
    <source>
        <strain evidence="3">DSM 21036</strain>
    </source>
</reference>
<evidence type="ECO:0000313" key="3">
    <source>
        <dbReference type="EMBL" id="MDA0163038.1"/>
    </source>
</evidence>
<dbReference type="RefSeq" id="WP_270042279.1">
    <property type="nucleotide sequence ID" value="NZ_JAPDOD010000022.1"/>
</dbReference>
<keyword evidence="4" id="KW-1185">Reference proteome</keyword>
<comment type="caution">
    <text evidence="3">The sequence shown here is derived from an EMBL/GenBank/DDBJ whole genome shotgun (WGS) entry which is preliminary data.</text>
</comment>
<accession>A0A9X3MX92</accession>